<accession>A0A2G8JS62</accession>
<dbReference type="Proteomes" id="UP000230750">
    <property type="component" value="Unassembled WGS sequence"/>
</dbReference>
<keyword evidence="3" id="KW-1185">Reference proteome</keyword>
<reference evidence="2 3" key="1">
    <citation type="journal article" date="2017" name="PLoS Biol.">
        <title>The sea cucumber genome provides insights into morphological evolution and visceral regeneration.</title>
        <authorList>
            <person name="Zhang X."/>
            <person name="Sun L."/>
            <person name="Yuan J."/>
            <person name="Sun Y."/>
            <person name="Gao Y."/>
            <person name="Zhang L."/>
            <person name="Li S."/>
            <person name="Dai H."/>
            <person name="Hamel J.F."/>
            <person name="Liu C."/>
            <person name="Yu Y."/>
            <person name="Liu S."/>
            <person name="Lin W."/>
            <person name="Guo K."/>
            <person name="Jin S."/>
            <person name="Xu P."/>
            <person name="Storey K.B."/>
            <person name="Huan P."/>
            <person name="Zhang T."/>
            <person name="Zhou Y."/>
            <person name="Zhang J."/>
            <person name="Lin C."/>
            <person name="Li X."/>
            <person name="Xing L."/>
            <person name="Huo D."/>
            <person name="Sun M."/>
            <person name="Wang L."/>
            <person name="Mercier A."/>
            <person name="Li F."/>
            <person name="Yang H."/>
            <person name="Xiang J."/>
        </authorList>
    </citation>
    <scope>NUCLEOTIDE SEQUENCE [LARGE SCALE GENOMIC DNA]</scope>
    <source>
        <strain evidence="2">Shaxun</strain>
        <tissue evidence="2">Muscle</tissue>
    </source>
</reference>
<dbReference type="EMBL" id="MRZV01001347">
    <property type="protein sequence ID" value="PIK38548.1"/>
    <property type="molecule type" value="Genomic_DNA"/>
</dbReference>
<name>A0A2G8JS62_STIJA</name>
<dbReference type="CDD" id="cd22827">
    <property type="entry name" value="Gal_Rha_Lectin_SUL-I-like"/>
    <property type="match status" value="1"/>
</dbReference>
<sequence>MRSVGEQTVNACQDEDLEIACDDGYINIVDAIYGRVVDDICADDGQAASSDCQSPDAKSKAIETCQGRESCSLPATNYVFGDPCSYSSKYLQVTYACDADPYGGTIRPAPFVETEYTIDTPGEYTFLEYEFQHKCLYLVFGVKAKANAFITLSPSQGLEDNIYEVRTDTSFSGSHFAKAAWLLVFYGDNSPLAAYVDEDPFDVSYVGFTTFGVESQWIFYLEHFGAFLLESNNRQSPFYPDVVLDAASGYEFEFIIRGDEDATLWLTPRPYADYEDALLVHIGSHGNTYNYIEYQGQVVVSSHGALLNGKEDRVFKLKYSANKIQLLNGDGYVILEAAGIPADNVIYLGFHSPDGISYWWLYDLYFPFTVSDDGHSWSGNSFSRSYGCSSEISLDCGEKYIYIYDASYGRQNNRICRYDPIYQTDGCYSDHTVDYVRENCHNKQTCTYDASVLESYCHETTKYFQWTYVCVNEVITNRIVESYPSSQPQPPSEDNVFETTESTEDFTFPLPKLQDDSYFIYFCVKSSAEVRIALSSENEVQDDMYIIAITATSVSIAQGSNVPTEAAAEDLLASNEYRCFWIAFYNGQIAIGRYGDYYPLLLNQETGAVAPGISYVGIASSAPDAAWRVYTEGSGEYKYKSDRSRLYSPNLANLPQRMFKFCFGIKAEGSAVLRVGPEDYDEGGYPLIISIGSAGNTKITLQYSDWSAELEEASVLSTDTVRYFCLVLLDDCISLLDEDGNVLLEGVDVVDYRYLRRISFYNIDYVGYWYIRGIPFRFPGAYLF</sequence>
<dbReference type="PANTHER" id="PTHR46780">
    <property type="entry name" value="PROTEIN EVA-1"/>
    <property type="match status" value="1"/>
</dbReference>
<dbReference type="STRING" id="307972.A0A2G8JS62"/>
<gene>
    <name evidence="2" type="ORF">BSL78_24615</name>
</gene>
<organism evidence="2 3">
    <name type="scientific">Stichopus japonicus</name>
    <name type="common">Sea cucumber</name>
    <dbReference type="NCBI Taxonomy" id="307972"/>
    <lineage>
        <taxon>Eukaryota</taxon>
        <taxon>Metazoa</taxon>
        <taxon>Echinodermata</taxon>
        <taxon>Eleutherozoa</taxon>
        <taxon>Echinozoa</taxon>
        <taxon>Holothuroidea</taxon>
        <taxon>Aspidochirotacea</taxon>
        <taxon>Aspidochirotida</taxon>
        <taxon>Stichopodidae</taxon>
        <taxon>Apostichopus</taxon>
    </lineage>
</organism>
<dbReference type="CDD" id="cd22823">
    <property type="entry name" value="Gal_Rha_Lectin"/>
    <property type="match status" value="1"/>
</dbReference>
<dbReference type="InterPro" id="IPR043159">
    <property type="entry name" value="Lectin_gal-bd_sf"/>
</dbReference>
<proteinExistence type="predicted"/>
<dbReference type="InterPro" id="IPR022041">
    <property type="entry name" value="Methyltransf_FA"/>
</dbReference>
<dbReference type="GO" id="GO:0030246">
    <property type="term" value="F:carbohydrate binding"/>
    <property type="evidence" value="ECO:0007669"/>
    <property type="project" value="InterPro"/>
</dbReference>
<evidence type="ECO:0000313" key="3">
    <source>
        <dbReference type="Proteomes" id="UP000230750"/>
    </source>
</evidence>
<dbReference type="InterPro" id="IPR000922">
    <property type="entry name" value="Lectin_gal-bd_dom"/>
</dbReference>
<evidence type="ECO:0000313" key="2">
    <source>
        <dbReference type="EMBL" id="PIK38548.1"/>
    </source>
</evidence>
<dbReference type="OrthoDB" id="1100386at2759"/>
<dbReference type="Pfam" id="PF02140">
    <property type="entry name" value="SUEL_Lectin"/>
    <property type="match status" value="2"/>
</dbReference>
<dbReference type="Gene3D" id="2.60.120.740">
    <property type="match status" value="2"/>
</dbReference>
<dbReference type="PROSITE" id="PS50228">
    <property type="entry name" value="SUEL_LECTIN"/>
    <property type="match status" value="1"/>
</dbReference>
<dbReference type="Pfam" id="PF12248">
    <property type="entry name" value="Methyltransf_FA"/>
    <property type="match status" value="2"/>
</dbReference>
<protein>
    <recommendedName>
        <fullName evidence="1">SUEL-type lectin domain-containing protein</fullName>
    </recommendedName>
</protein>
<comment type="caution">
    <text evidence="2">The sequence shown here is derived from an EMBL/GenBank/DDBJ whole genome shotgun (WGS) entry which is preliminary data.</text>
</comment>
<dbReference type="AlphaFoldDB" id="A0A2G8JS62"/>
<feature type="domain" description="SUEL-type lectin" evidence="1">
    <location>
        <begin position="11"/>
        <end position="98"/>
    </location>
</feature>
<evidence type="ECO:0000259" key="1">
    <source>
        <dbReference type="PROSITE" id="PS50228"/>
    </source>
</evidence>